<evidence type="ECO:0000256" key="2">
    <source>
        <dbReference type="SAM" id="MobiDB-lite"/>
    </source>
</evidence>
<name>A0A1X6Z490_9RHOB</name>
<comment type="similarity">
    <text evidence="1">Belongs to the ROK (NagC/XylR) family.</text>
</comment>
<sequence length="447" mass="46783">MDEYRNRDPETASARSRTAAPDPAQPLPLAPGMEAAPQGYGPLIAPMSDMQRPLRQQVFECVRAAGAISRAQIAKDVCISPASVTTLAADLIEAGFLTEVAIPREAQDGGRGRPPVALGVRADAFAVCGIKLSDHEHGAVILDFAGRELARLCAPSAGSQSLADTLSTLEHLVAAAADRAGLTPGALAGVGVGLPGLVDAEAGRVPWSPLLSGENVALAAAAEARLGLPVSLDNDANLVALAELWFGVGRRAADFAVVTVEQGVGMGLVLNHRLYRGARGLGMELGHVKVQLDGALCRCGQRGCLEAYIADYALAREASAALGRIGEPELSTPQLLDALHERAMAGDAAARSIFNRAGRYLALGLANVVNLFDPEIVILAGERMRYKRLYAEDTLADMSRLVLATGRPAPRIEVHSWGDQLWAYGAAALALAAVTERHLGAAREEVA</sequence>
<evidence type="ECO:0000313" key="4">
    <source>
        <dbReference type="Proteomes" id="UP000193570"/>
    </source>
</evidence>
<feature type="region of interest" description="Disordered" evidence="2">
    <location>
        <begin position="1"/>
        <end position="35"/>
    </location>
</feature>
<dbReference type="PANTHER" id="PTHR18964">
    <property type="entry name" value="ROK (REPRESSOR, ORF, KINASE) FAMILY"/>
    <property type="match status" value="1"/>
</dbReference>
<dbReference type="CDD" id="cd24073">
    <property type="entry name" value="ASKHA_ATPase_ROK_CYANR"/>
    <property type="match status" value="1"/>
</dbReference>
<evidence type="ECO:0000256" key="1">
    <source>
        <dbReference type="ARBA" id="ARBA00006479"/>
    </source>
</evidence>
<dbReference type="Pfam" id="PF00480">
    <property type="entry name" value="ROK"/>
    <property type="match status" value="1"/>
</dbReference>
<organism evidence="3 4">
    <name type="scientific">Roseivivax jejudonensis</name>
    <dbReference type="NCBI Taxonomy" id="1529041"/>
    <lineage>
        <taxon>Bacteria</taxon>
        <taxon>Pseudomonadati</taxon>
        <taxon>Pseudomonadota</taxon>
        <taxon>Alphaproteobacteria</taxon>
        <taxon>Rhodobacterales</taxon>
        <taxon>Roseobacteraceae</taxon>
        <taxon>Roseivivax</taxon>
    </lineage>
</organism>
<gene>
    <name evidence="3" type="primary">nagC_2</name>
    <name evidence="3" type="ORF">ROJ8625_01885</name>
</gene>
<protein>
    <submittedName>
        <fullName evidence="3">N-acetylglucosamine repressor</fullName>
    </submittedName>
</protein>
<proteinExistence type="inferred from homology"/>
<dbReference type="InterPro" id="IPR000600">
    <property type="entry name" value="ROK"/>
</dbReference>
<feature type="compositionally biased region" description="Basic and acidic residues" evidence="2">
    <location>
        <begin position="1"/>
        <end position="10"/>
    </location>
</feature>
<keyword evidence="4" id="KW-1185">Reference proteome</keyword>
<dbReference type="Proteomes" id="UP000193570">
    <property type="component" value="Unassembled WGS sequence"/>
</dbReference>
<dbReference type="AlphaFoldDB" id="A0A1X6Z490"/>
<reference evidence="3 4" key="1">
    <citation type="submission" date="2017-03" db="EMBL/GenBank/DDBJ databases">
        <authorList>
            <person name="Afonso C.L."/>
            <person name="Miller P.J."/>
            <person name="Scott M.A."/>
            <person name="Spackman E."/>
            <person name="Goraichik I."/>
            <person name="Dimitrov K.M."/>
            <person name="Suarez D.L."/>
            <person name="Swayne D.E."/>
        </authorList>
    </citation>
    <scope>NUCLEOTIDE SEQUENCE [LARGE SCALE GENOMIC DNA]</scope>
    <source>
        <strain evidence="3 4">CECT 8625</strain>
    </source>
</reference>
<dbReference type="Gene3D" id="1.10.10.10">
    <property type="entry name" value="Winged helix-like DNA-binding domain superfamily/Winged helix DNA-binding domain"/>
    <property type="match status" value="1"/>
</dbReference>
<dbReference type="Gene3D" id="3.30.420.40">
    <property type="match status" value="2"/>
</dbReference>
<dbReference type="PANTHER" id="PTHR18964:SF149">
    <property type="entry name" value="BIFUNCTIONAL UDP-N-ACETYLGLUCOSAMINE 2-EPIMERASE_N-ACETYLMANNOSAMINE KINASE"/>
    <property type="match status" value="1"/>
</dbReference>
<dbReference type="InterPro" id="IPR043129">
    <property type="entry name" value="ATPase_NBD"/>
</dbReference>
<accession>A0A1X6Z490</accession>
<dbReference type="InterPro" id="IPR036388">
    <property type="entry name" value="WH-like_DNA-bd_sf"/>
</dbReference>
<dbReference type="SUPFAM" id="SSF53067">
    <property type="entry name" value="Actin-like ATPase domain"/>
    <property type="match status" value="1"/>
</dbReference>
<evidence type="ECO:0000313" key="3">
    <source>
        <dbReference type="EMBL" id="SLN40032.1"/>
    </source>
</evidence>
<dbReference type="SUPFAM" id="SSF46785">
    <property type="entry name" value="Winged helix' DNA-binding domain"/>
    <property type="match status" value="1"/>
</dbReference>
<dbReference type="EMBL" id="FWFK01000003">
    <property type="protein sequence ID" value="SLN40032.1"/>
    <property type="molecule type" value="Genomic_DNA"/>
</dbReference>
<dbReference type="InterPro" id="IPR036390">
    <property type="entry name" value="WH_DNA-bd_sf"/>
</dbReference>